<dbReference type="SUPFAM" id="SSF81301">
    <property type="entry name" value="Nucleotidyltransferase"/>
    <property type="match status" value="1"/>
</dbReference>
<evidence type="ECO:0000256" key="1">
    <source>
        <dbReference type="ARBA" id="ARBA00034531"/>
    </source>
</evidence>
<comment type="catalytic activity">
    <reaction evidence="2">
        <text>O-(5'-adenylyl)-L-tyrosyl-[protein] + ATP = O-[5'-(adenylyl-(5'-&gt;3')-adenylyl)]-L-tyrosyl-[protein] + diphosphate</text>
        <dbReference type="Rhea" id="RHEA:66528"/>
        <dbReference type="Rhea" id="RHEA-COMP:13846"/>
        <dbReference type="Rhea" id="RHEA-COMP:17046"/>
        <dbReference type="ChEBI" id="CHEBI:30616"/>
        <dbReference type="ChEBI" id="CHEBI:33019"/>
        <dbReference type="ChEBI" id="CHEBI:83624"/>
        <dbReference type="ChEBI" id="CHEBI:167160"/>
    </reaction>
</comment>
<dbReference type="InterPro" id="IPR007685">
    <property type="entry name" value="RelA_SpoT"/>
</dbReference>
<dbReference type="Gene3D" id="1.10.287.860">
    <property type="entry name" value="Nucleotidyltransferase"/>
    <property type="match status" value="1"/>
</dbReference>
<dbReference type="Pfam" id="PF04607">
    <property type="entry name" value="RelA_SpoT"/>
    <property type="match status" value="1"/>
</dbReference>
<dbReference type="PANTHER" id="PTHR41773:SF1">
    <property type="entry name" value="RELA_SPOT DOMAIN-CONTAINING PROTEIN"/>
    <property type="match status" value="1"/>
</dbReference>
<dbReference type="GO" id="GO:0070733">
    <property type="term" value="F:AMPylase activity"/>
    <property type="evidence" value="ECO:0007669"/>
    <property type="project" value="UniProtKB-EC"/>
</dbReference>
<gene>
    <name evidence="5" type="ORF">ISP01_04335</name>
</gene>
<evidence type="ECO:0000313" key="5">
    <source>
        <dbReference type="EMBL" id="MBF4468611.1"/>
    </source>
</evidence>
<dbReference type="PANTHER" id="PTHR41773">
    <property type="entry name" value="GTP PYROPHOSPHATASE-RELATED"/>
    <property type="match status" value="1"/>
</dbReference>
<feature type="domain" description="RelA/SpoT" evidence="4">
    <location>
        <begin position="58"/>
        <end position="180"/>
    </location>
</feature>
<evidence type="ECO:0000256" key="3">
    <source>
        <dbReference type="ARBA" id="ARBA00048696"/>
    </source>
</evidence>
<dbReference type="SMART" id="SM00954">
    <property type="entry name" value="RelA_SpoT"/>
    <property type="match status" value="1"/>
</dbReference>
<protein>
    <recommendedName>
        <fullName evidence="1">protein adenylyltransferase</fullName>
        <ecNumber evidence="1">2.7.7.108</ecNumber>
    </recommendedName>
</protein>
<evidence type="ECO:0000259" key="4">
    <source>
        <dbReference type="SMART" id="SM00954"/>
    </source>
</evidence>
<name>A0A843AFR0_METAZ</name>
<dbReference type="InterPro" id="IPR043519">
    <property type="entry name" value="NT_sf"/>
</dbReference>
<dbReference type="CDD" id="cd05399">
    <property type="entry name" value="NT_Rel-Spo_like"/>
    <property type="match status" value="1"/>
</dbReference>
<sequence length="317" mass="38147">MSLQEKKYVQSLKKDALKNFKEEYNSLFFDYELMGKNIVLSLRKLLDDNEINYLDVQSRIKDWDSILNKIERKNYTEPSNQIEDICGIRIICYYASDIKKVEDMVRYEFNIESWNKHEPEHDEFKYNLPHYIIKLKDNWLETPLFRDYEGLKAEIQIGTVLMHGWTNISHEIYYKNENLRTKEEKRALSRTNAMLEEVDKKFVEFREFHEQTNDSEIKNFDFNQELKTSALSEFLKIIFPDKKSISNSIENVWGWISILNENDEIDIEINFSSLNEAIQESEGVVVYEEKIEDKKYDRGEFLERILYYQYPEFADID</sequence>
<accession>A0A843AFR0</accession>
<dbReference type="Proteomes" id="UP000658733">
    <property type="component" value="Unassembled WGS sequence"/>
</dbReference>
<evidence type="ECO:0000256" key="2">
    <source>
        <dbReference type="ARBA" id="ARBA00047518"/>
    </source>
</evidence>
<reference evidence="5" key="1">
    <citation type="submission" date="2020-10" db="EMBL/GenBank/DDBJ databases">
        <title>Dehalococcoides mccartyi of a TCE/Cr reducing biochatode.</title>
        <authorList>
            <person name="Matturro B."/>
        </authorList>
    </citation>
    <scope>NUCLEOTIDE SEQUENCE</scope>
    <source>
        <strain evidence="5">Bin4</strain>
    </source>
</reference>
<dbReference type="EC" id="2.7.7.108" evidence="1"/>
<dbReference type="Gene3D" id="3.30.460.10">
    <property type="entry name" value="Beta Polymerase, domain 2"/>
    <property type="match status" value="1"/>
</dbReference>
<comment type="caution">
    <text evidence="5">The sequence shown here is derived from an EMBL/GenBank/DDBJ whole genome shotgun (WGS) entry which is preliminary data.</text>
</comment>
<organism evidence="5 6">
    <name type="scientific">Methanobrevibacter arboriphilus</name>
    <dbReference type="NCBI Taxonomy" id="39441"/>
    <lineage>
        <taxon>Archaea</taxon>
        <taxon>Methanobacteriati</taxon>
        <taxon>Methanobacteriota</taxon>
        <taxon>Methanomada group</taxon>
        <taxon>Methanobacteria</taxon>
        <taxon>Methanobacteriales</taxon>
        <taxon>Methanobacteriaceae</taxon>
        <taxon>Methanobrevibacter</taxon>
    </lineage>
</organism>
<dbReference type="GO" id="GO:0015969">
    <property type="term" value="P:guanosine tetraphosphate metabolic process"/>
    <property type="evidence" value="ECO:0007669"/>
    <property type="project" value="InterPro"/>
</dbReference>
<dbReference type="AlphaFoldDB" id="A0A843AFR0"/>
<proteinExistence type="predicted"/>
<comment type="catalytic activity">
    <reaction evidence="3">
        <text>L-tyrosyl-[protein] + ATP = O-(5'-adenylyl)-L-tyrosyl-[protein] + diphosphate</text>
        <dbReference type="Rhea" id="RHEA:54288"/>
        <dbReference type="Rhea" id="RHEA-COMP:10136"/>
        <dbReference type="Rhea" id="RHEA-COMP:13846"/>
        <dbReference type="ChEBI" id="CHEBI:30616"/>
        <dbReference type="ChEBI" id="CHEBI:33019"/>
        <dbReference type="ChEBI" id="CHEBI:46858"/>
        <dbReference type="ChEBI" id="CHEBI:83624"/>
        <dbReference type="EC" id="2.7.7.108"/>
    </reaction>
</comment>
<evidence type="ECO:0000313" key="6">
    <source>
        <dbReference type="Proteomes" id="UP000658733"/>
    </source>
</evidence>
<dbReference type="RefSeq" id="WP_278522530.1">
    <property type="nucleotide sequence ID" value="NZ_JADIIN010000034.1"/>
</dbReference>
<dbReference type="EMBL" id="JADIIN010000034">
    <property type="protein sequence ID" value="MBF4468611.1"/>
    <property type="molecule type" value="Genomic_DNA"/>
</dbReference>